<gene>
    <name evidence="2" type="ORF">BW247_06410</name>
</gene>
<dbReference type="InterPro" id="IPR050664">
    <property type="entry name" value="Octanoyltrans_LipM/LipL"/>
</dbReference>
<evidence type="ECO:0000259" key="1">
    <source>
        <dbReference type="PROSITE" id="PS51733"/>
    </source>
</evidence>
<dbReference type="Pfam" id="PF21948">
    <property type="entry name" value="LplA-B_cat"/>
    <property type="match status" value="1"/>
</dbReference>
<sequence length="339" mass="36471">MSAAVELRLLDVGRVTPEYLHAAYTGLAECLPRDADYGWLLTARSQRGHIALGASQYADAELDIQACRDAGIPVIQRRLGGGTVWVDDAQLCVFFILPGAGARAAFFSRCLDVLCAMFAGIGLAVERVGEQDIWARGAKLLGSGGATIGAAQVFGASILERFNTHQFAACVAAPSAGYRRWLAELLDEQMTDLQRLGIEADEARLRCALRAACADHWRVTRAQALDASETAAVAGAYEELAEPLESGGKRLVCNGIKINRQTYLFEDAGPNWLRVVWRANALVRVAAEQSAAAAVLERCLGKVLREGLVAGEARAQGFSGDAARRLERRVLQLCRDAGK</sequence>
<accession>A0A1P8UG78</accession>
<organism evidence="2 3">
    <name type="scientific">Acidihalobacter ferrooxydans</name>
    <dbReference type="NCBI Taxonomy" id="1765967"/>
    <lineage>
        <taxon>Bacteria</taxon>
        <taxon>Pseudomonadati</taxon>
        <taxon>Pseudomonadota</taxon>
        <taxon>Gammaproteobacteria</taxon>
        <taxon>Chromatiales</taxon>
        <taxon>Ectothiorhodospiraceae</taxon>
        <taxon>Acidihalobacter</taxon>
    </lineage>
</organism>
<evidence type="ECO:0000313" key="2">
    <source>
        <dbReference type="EMBL" id="APZ42771.1"/>
    </source>
</evidence>
<dbReference type="PROSITE" id="PS51733">
    <property type="entry name" value="BPL_LPL_CATALYTIC"/>
    <property type="match status" value="1"/>
</dbReference>
<feature type="domain" description="BPL/LPL catalytic" evidence="1">
    <location>
        <begin position="32"/>
        <end position="209"/>
    </location>
</feature>
<name>A0A1P8UG78_9GAMM</name>
<dbReference type="KEGG" id="afy:BW247_06410"/>
<dbReference type="AlphaFoldDB" id="A0A1P8UG78"/>
<dbReference type="RefSeq" id="WP_076836420.1">
    <property type="nucleotide sequence ID" value="NZ_CP019434.1"/>
</dbReference>
<reference evidence="2 3" key="1">
    <citation type="submission" date="2017-01" db="EMBL/GenBank/DDBJ databases">
        <title>Draft sequence of Acidihalobacter ferrooxidans strain DSM 14175 (strain V8).</title>
        <authorList>
            <person name="Khaleque H.N."/>
            <person name="Ramsay J.P."/>
            <person name="Murphy R.J.T."/>
            <person name="Kaksonen A.H."/>
            <person name="Boxall N.J."/>
            <person name="Watkin E.L.J."/>
        </authorList>
    </citation>
    <scope>NUCLEOTIDE SEQUENCE [LARGE SCALE GENOMIC DNA]</scope>
    <source>
        <strain evidence="2 3">V8</strain>
    </source>
</reference>
<proteinExistence type="predicted"/>
<dbReference type="PANTHER" id="PTHR43679">
    <property type="entry name" value="OCTANOYLTRANSFERASE LIPM-RELATED"/>
    <property type="match status" value="1"/>
</dbReference>
<dbReference type="PANTHER" id="PTHR43679:SF2">
    <property type="entry name" value="OCTANOYL-[GCVH]:PROTEIN N-OCTANOYLTRANSFERASE"/>
    <property type="match status" value="1"/>
</dbReference>
<dbReference type="InterPro" id="IPR045864">
    <property type="entry name" value="aa-tRNA-synth_II/BPL/LPL"/>
</dbReference>
<dbReference type="Gene3D" id="3.30.930.10">
    <property type="entry name" value="Bira Bifunctional Protein, Domain 2"/>
    <property type="match status" value="1"/>
</dbReference>
<protein>
    <recommendedName>
        <fullName evidence="1">BPL/LPL catalytic domain-containing protein</fullName>
    </recommendedName>
</protein>
<dbReference type="OrthoDB" id="8557818at2"/>
<dbReference type="Proteomes" id="UP000243807">
    <property type="component" value="Chromosome"/>
</dbReference>
<dbReference type="STRING" id="1765967.BW247_06410"/>
<dbReference type="SUPFAM" id="SSF55681">
    <property type="entry name" value="Class II aaRS and biotin synthetases"/>
    <property type="match status" value="1"/>
</dbReference>
<dbReference type="InterPro" id="IPR004143">
    <property type="entry name" value="BPL_LPL_catalytic"/>
</dbReference>
<keyword evidence="3" id="KW-1185">Reference proteome</keyword>
<evidence type="ECO:0000313" key="3">
    <source>
        <dbReference type="Proteomes" id="UP000243807"/>
    </source>
</evidence>
<dbReference type="EMBL" id="CP019434">
    <property type="protein sequence ID" value="APZ42771.1"/>
    <property type="molecule type" value="Genomic_DNA"/>
</dbReference>